<evidence type="ECO:0000313" key="2">
    <source>
        <dbReference type="EMBL" id="MDW4573331.1"/>
    </source>
</evidence>
<evidence type="ECO:0000313" key="3">
    <source>
        <dbReference type="Proteomes" id="UP001283109"/>
    </source>
</evidence>
<keyword evidence="3" id="KW-1185">Reference proteome</keyword>
<proteinExistence type="predicted"/>
<dbReference type="RefSeq" id="WP_318353840.1">
    <property type="nucleotide sequence ID" value="NZ_JAWQEV010000003.1"/>
</dbReference>
<name>A0ABU4H1X5_9MICO</name>
<sequence length="136" mass="14266">MIRKIVGAAALSAALVFAGAGVASAHECYIPNRADQGNAGASHSKNWVTLDIIELFQTGHEFLGGPALTEEQVQQALAMAAEAGIPRTLTTFARDTLPKGNAPESHSTDGKGIDHYFHAYEDQLIGIFFTVQGGGA</sequence>
<organism evidence="2 3">
    <name type="scientific">Microbacterium arthrosphaerae</name>
    <dbReference type="NCBI Taxonomy" id="792652"/>
    <lineage>
        <taxon>Bacteria</taxon>
        <taxon>Bacillati</taxon>
        <taxon>Actinomycetota</taxon>
        <taxon>Actinomycetes</taxon>
        <taxon>Micrococcales</taxon>
        <taxon>Microbacteriaceae</taxon>
        <taxon>Microbacterium</taxon>
    </lineage>
</organism>
<gene>
    <name evidence="2" type="ORF">R8Z58_11170</name>
</gene>
<dbReference type="EMBL" id="JAWQEV010000003">
    <property type="protein sequence ID" value="MDW4573331.1"/>
    <property type="molecule type" value="Genomic_DNA"/>
</dbReference>
<feature type="signal peptide" evidence="1">
    <location>
        <begin position="1"/>
        <end position="25"/>
    </location>
</feature>
<protein>
    <submittedName>
        <fullName evidence="2">Uncharacterized protein</fullName>
    </submittedName>
</protein>
<evidence type="ECO:0000256" key="1">
    <source>
        <dbReference type="SAM" id="SignalP"/>
    </source>
</evidence>
<dbReference type="Proteomes" id="UP001283109">
    <property type="component" value="Unassembled WGS sequence"/>
</dbReference>
<feature type="chain" id="PRO_5047062858" evidence="1">
    <location>
        <begin position="26"/>
        <end position="136"/>
    </location>
</feature>
<reference evidence="2 3" key="1">
    <citation type="submission" date="2023-11" db="EMBL/GenBank/DDBJ databases">
        <title>Draft genome sequence of Microbacterium arthrosphaerae JCM 30492.</title>
        <authorList>
            <person name="Zhang G."/>
            <person name="Ding Y."/>
        </authorList>
    </citation>
    <scope>NUCLEOTIDE SEQUENCE [LARGE SCALE GENOMIC DNA]</scope>
    <source>
        <strain evidence="2 3">JCM 30492</strain>
    </source>
</reference>
<accession>A0ABU4H1X5</accession>
<comment type="caution">
    <text evidence="2">The sequence shown here is derived from an EMBL/GenBank/DDBJ whole genome shotgun (WGS) entry which is preliminary data.</text>
</comment>
<keyword evidence="1" id="KW-0732">Signal</keyword>